<dbReference type="GO" id="GO:0003735">
    <property type="term" value="F:structural constituent of ribosome"/>
    <property type="evidence" value="ECO:0007669"/>
    <property type="project" value="TreeGrafter"/>
</dbReference>
<dbReference type="GO" id="GO:0005763">
    <property type="term" value="C:mitochondrial small ribosomal subunit"/>
    <property type="evidence" value="ECO:0007669"/>
    <property type="project" value="TreeGrafter"/>
</dbReference>
<reference evidence="1" key="1">
    <citation type="submission" date="2018-07" db="EMBL/GenBank/DDBJ databases">
        <authorList>
            <person name="Quirk P.G."/>
            <person name="Krulwich T.A."/>
        </authorList>
    </citation>
    <scope>NUCLEOTIDE SEQUENCE</scope>
    <source>
        <strain evidence="1">96224</strain>
    </source>
</reference>
<dbReference type="OrthoDB" id="3913595at2759"/>
<dbReference type="PANTHER" id="PTHR28058:SF1">
    <property type="entry name" value="SMALL RIBOSOMAL SUBUNIT PROTEIN BS1M"/>
    <property type="match status" value="1"/>
</dbReference>
<dbReference type="Pfam" id="PF11709">
    <property type="entry name" value="Mit_ribos_Mrp51"/>
    <property type="match status" value="1"/>
</dbReference>
<proteinExistence type="predicted"/>
<dbReference type="EMBL" id="UIGY01000028">
    <property type="protein sequence ID" value="SUZ08788.1"/>
    <property type="molecule type" value="Genomic_DNA"/>
</dbReference>
<sequence>MSLRPISPGGALLRRSKVFSIPAPLPRNTEANPNGFATSNTATTPYPTHLSIATPLSSLKCGDWGLKRSLPLRTTTRTSSPSIRVEAIDTVEQVTGFSSSADHAITLQKWQELNLPLNTQQIQSFDLTPGRRSVFEEETPKNLSNPDMTDNDDFRWKFKGPWLAGKNDGEFAVYFKTSVRGRRAEFQKLLRNTYVKSKMMEARNASFQQGLGGVSPIIKAEEVTDDEITEFVRKLRSRRRNLYQLIRRFLDLPPSSIRDSDDSLYSLMNRYFGSNSPQESIDIKTLSPYGNSGPPKSHPSAGLSYLRTSAYTFNHHLFGPQQRTPPVQSRVILPKTTATTMGRSPVIGVAGFVAGIASSIYPTNKFKPGLQENIPTINNVYSRFPGLQAFDPTADGGSKSWVHPVHAQVDSDGHIQLTWELGNPEAVAIRTNKLDELKPAVAEKSYWRQVKRPARAQTRPISSAHEYGLSNMMNSNVKLGTKESLNEMDTLIADTKDLR</sequence>
<gene>
    <name evidence="1" type="ORF">BGT96224V2_LOCUS1831</name>
</gene>
<dbReference type="PANTHER" id="PTHR28058">
    <property type="entry name" value="37S RIBOSOMAL PROTEIN MRP51, MITOCHONDRIAL"/>
    <property type="match status" value="1"/>
</dbReference>
<dbReference type="AlphaFoldDB" id="A0A381L4F1"/>
<dbReference type="GO" id="GO:0070124">
    <property type="term" value="P:mitochondrial translational initiation"/>
    <property type="evidence" value="ECO:0007669"/>
    <property type="project" value="TreeGrafter"/>
</dbReference>
<protein>
    <submittedName>
        <fullName evidence="1">Bgt-3199</fullName>
    </submittedName>
</protein>
<evidence type="ECO:0000313" key="1">
    <source>
        <dbReference type="EMBL" id="SUZ08788.1"/>
    </source>
</evidence>
<organism evidence="1">
    <name type="scientific">Blumeria graminis f. sp. tritici 96224</name>
    <dbReference type="NCBI Taxonomy" id="1268274"/>
    <lineage>
        <taxon>Eukaryota</taxon>
        <taxon>Fungi</taxon>
        <taxon>Dikarya</taxon>
        <taxon>Ascomycota</taxon>
        <taxon>Pezizomycotina</taxon>
        <taxon>Leotiomycetes</taxon>
        <taxon>Erysiphales</taxon>
        <taxon>Erysiphaceae</taxon>
        <taxon>Blumeria</taxon>
    </lineage>
</organism>
<dbReference type="InterPro" id="IPR016712">
    <property type="entry name" value="Rbsml_bS1m-like"/>
</dbReference>
<accession>A0A381L4F1</accession>
<name>A0A381L4F1_BLUGR</name>